<keyword evidence="1" id="KW-0560">Oxidoreductase</keyword>
<dbReference type="InterPro" id="IPR036291">
    <property type="entry name" value="NAD(P)-bd_dom_sf"/>
</dbReference>
<keyword evidence="2" id="KW-0520">NAD</keyword>
<feature type="non-terminal residue" evidence="4">
    <location>
        <position position="1"/>
    </location>
</feature>
<dbReference type="Gene3D" id="3.40.50.720">
    <property type="entry name" value="NAD(P)-binding Rossmann-like Domain"/>
    <property type="match status" value="2"/>
</dbReference>
<dbReference type="EMBL" id="UINC01132546">
    <property type="protein sequence ID" value="SVD14934.1"/>
    <property type="molecule type" value="Genomic_DNA"/>
</dbReference>
<sequence length="118" mass="12808">FVVLCCPLTKATTDLIDKDTIALMKSSAYLINVARGGCVDPLALQDALTNGVIAGAGIDHFKEEPLPANSPFWTLDNLLITPHSAGETRKYEDNVIDILVANLDKLWTGNTDLKNRIV</sequence>
<reference evidence="4" key="1">
    <citation type="submission" date="2018-05" db="EMBL/GenBank/DDBJ databases">
        <authorList>
            <person name="Lanie J.A."/>
            <person name="Ng W.-L."/>
            <person name="Kazmierczak K.M."/>
            <person name="Andrzejewski T.M."/>
            <person name="Davidsen T.M."/>
            <person name="Wayne K.J."/>
            <person name="Tettelin H."/>
            <person name="Glass J.I."/>
            <person name="Rusch D."/>
            <person name="Podicherti R."/>
            <person name="Tsui H.-C.T."/>
            <person name="Winkler M.E."/>
        </authorList>
    </citation>
    <scope>NUCLEOTIDE SEQUENCE</scope>
</reference>
<evidence type="ECO:0000256" key="2">
    <source>
        <dbReference type="ARBA" id="ARBA00023027"/>
    </source>
</evidence>
<evidence type="ECO:0000256" key="1">
    <source>
        <dbReference type="ARBA" id="ARBA00023002"/>
    </source>
</evidence>
<dbReference type="Pfam" id="PF02826">
    <property type="entry name" value="2-Hacid_dh_C"/>
    <property type="match status" value="1"/>
</dbReference>
<dbReference type="AlphaFoldDB" id="A0A382SYH1"/>
<evidence type="ECO:0000313" key="4">
    <source>
        <dbReference type="EMBL" id="SVD14934.1"/>
    </source>
</evidence>
<dbReference type="GO" id="GO:0016491">
    <property type="term" value="F:oxidoreductase activity"/>
    <property type="evidence" value="ECO:0007669"/>
    <property type="project" value="UniProtKB-KW"/>
</dbReference>
<gene>
    <name evidence="4" type="ORF">METZ01_LOCUS367788</name>
</gene>
<protein>
    <recommendedName>
        <fullName evidence="3">D-isomer specific 2-hydroxyacid dehydrogenase NAD-binding domain-containing protein</fullName>
    </recommendedName>
</protein>
<feature type="domain" description="D-isomer specific 2-hydroxyacid dehydrogenase NAD-binding" evidence="3">
    <location>
        <begin position="1"/>
        <end position="85"/>
    </location>
</feature>
<dbReference type="PANTHER" id="PTHR43333">
    <property type="entry name" value="2-HACID_DH_C DOMAIN-CONTAINING PROTEIN"/>
    <property type="match status" value="1"/>
</dbReference>
<organism evidence="4">
    <name type="scientific">marine metagenome</name>
    <dbReference type="NCBI Taxonomy" id="408172"/>
    <lineage>
        <taxon>unclassified sequences</taxon>
        <taxon>metagenomes</taxon>
        <taxon>ecological metagenomes</taxon>
    </lineage>
</organism>
<dbReference type="PANTHER" id="PTHR43333:SF1">
    <property type="entry name" value="D-ISOMER SPECIFIC 2-HYDROXYACID DEHYDROGENASE NAD-BINDING DOMAIN-CONTAINING PROTEIN"/>
    <property type="match status" value="1"/>
</dbReference>
<proteinExistence type="predicted"/>
<accession>A0A382SYH1</accession>
<dbReference type="InterPro" id="IPR006140">
    <property type="entry name" value="D-isomer_DH_NAD-bd"/>
</dbReference>
<dbReference type="GO" id="GO:0051287">
    <property type="term" value="F:NAD binding"/>
    <property type="evidence" value="ECO:0007669"/>
    <property type="project" value="InterPro"/>
</dbReference>
<dbReference type="SUPFAM" id="SSF51735">
    <property type="entry name" value="NAD(P)-binding Rossmann-fold domains"/>
    <property type="match status" value="1"/>
</dbReference>
<evidence type="ECO:0000259" key="3">
    <source>
        <dbReference type="Pfam" id="PF02826"/>
    </source>
</evidence>
<name>A0A382SYH1_9ZZZZ</name>